<accession>A0A9D2LEJ7</accession>
<dbReference type="EMBL" id="DWZH01000093">
    <property type="protein sequence ID" value="HJB11252.1"/>
    <property type="molecule type" value="Genomic_DNA"/>
</dbReference>
<dbReference type="CDD" id="cd12797">
    <property type="entry name" value="M23_peptidase"/>
    <property type="match status" value="1"/>
</dbReference>
<dbReference type="Pfam" id="PF01551">
    <property type="entry name" value="Peptidase_M23"/>
    <property type="match status" value="1"/>
</dbReference>
<dbReference type="AlphaFoldDB" id="A0A9D2LEJ7"/>
<organism evidence="2 3">
    <name type="scientific">Candidatus Brachybacterium merdavium</name>
    <dbReference type="NCBI Taxonomy" id="2838513"/>
    <lineage>
        <taxon>Bacteria</taxon>
        <taxon>Bacillati</taxon>
        <taxon>Actinomycetota</taxon>
        <taxon>Actinomycetes</taxon>
        <taxon>Micrococcales</taxon>
        <taxon>Dermabacteraceae</taxon>
        <taxon>Brachybacterium</taxon>
    </lineage>
</organism>
<dbReference type="PANTHER" id="PTHR21666:SF270">
    <property type="entry name" value="MUREIN HYDROLASE ACTIVATOR ENVC"/>
    <property type="match status" value="1"/>
</dbReference>
<dbReference type="Gene3D" id="2.70.70.10">
    <property type="entry name" value="Glucose Permease (Domain IIA)"/>
    <property type="match status" value="1"/>
</dbReference>
<evidence type="ECO:0000313" key="2">
    <source>
        <dbReference type="EMBL" id="HJB11252.1"/>
    </source>
</evidence>
<name>A0A9D2LEJ7_9MICO</name>
<comment type="caution">
    <text evidence="2">The sequence shown here is derived from an EMBL/GenBank/DDBJ whole genome shotgun (WGS) entry which is preliminary data.</text>
</comment>
<dbReference type="InterPro" id="IPR016047">
    <property type="entry name" value="M23ase_b-sheet_dom"/>
</dbReference>
<evidence type="ECO:0000313" key="3">
    <source>
        <dbReference type="Proteomes" id="UP000823823"/>
    </source>
</evidence>
<reference evidence="2" key="2">
    <citation type="submission" date="2021-04" db="EMBL/GenBank/DDBJ databases">
        <authorList>
            <person name="Gilroy R."/>
        </authorList>
    </citation>
    <scope>NUCLEOTIDE SEQUENCE</scope>
    <source>
        <strain evidence="2">ChiHjej13B12-24818</strain>
    </source>
</reference>
<dbReference type="PANTHER" id="PTHR21666">
    <property type="entry name" value="PEPTIDASE-RELATED"/>
    <property type="match status" value="1"/>
</dbReference>
<feature type="domain" description="M23ase beta-sheet core" evidence="1">
    <location>
        <begin position="118"/>
        <end position="192"/>
    </location>
</feature>
<sequence>MSGSGFSKGAPVHLSYPLTGRLLVRNSPADRVPSHGTDLAATSHSIDLVPVDEQGRSSRYTAASFLRPEPPQLFIGFGRPVLAPITGRVRIVHDGEIDHPAYRGLPSVGYALAQPRRVRRGWAHVAGNHVVIQADPTSGTDGRDDVFVALCHLQHASTTVRVDQQITAGEMIGRCGNTGNSTEPHLHLQAMTAPDATRAEPLPITFADGLPRGGQIIQVRE</sequence>
<evidence type="ECO:0000259" key="1">
    <source>
        <dbReference type="Pfam" id="PF01551"/>
    </source>
</evidence>
<dbReference type="InterPro" id="IPR011055">
    <property type="entry name" value="Dup_hybrid_motif"/>
</dbReference>
<protein>
    <submittedName>
        <fullName evidence="2">M23 family metallopeptidase</fullName>
    </submittedName>
</protein>
<reference evidence="2" key="1">
    <citation type="journal article" date="2021" name="PeerJ">
        <title>Extensive microbial diversity within the chicken gut microbiome revealed by metagenomics and culture.</title>
        <authorList>
            <person name="Gilroy R."/>
            <person name="Ravi A."/>
            <person name="Getino M."/>
            <person name="Pursley I."/>
            <person name="Horton D.L."/>
            <person name="Alikhan N.F."/>
            <person name="Baker D."/>
            <person name="Gharbi K."/>
            <person name="Hall N."/>
            <person name="Watson M."/>
            <person name="Adriaenssens E.M."/>
            <person name="Foster-Nyarko E."/>
            <person name="Jarju S."/>
            <person name="Secka A."/>
            <person name="Antonio M."/>
            <person name="Oren A."/>
            <person name="Chaudhuri R.R."/>
            <person name="La Ragione R."/>
            <person name="Hildebrand F."/>
            <person name="Pallen M.J."/>
        </authorList>
    </citation>
    <scope>NUCLEOTIDE SEQUENCE</scope>
    <source>
        <strain evidence="2">ChiHjej13B12-24818</strain>
    </source>
</reference>
<dbReference type="SUPFAM" id="SSF51261">
    <property type="entry name" value="Duplicated hybrid motif"/>
    <property type="match status" value="1"/>
</dbReference>
<proteinExistence type="predicted"/>
<dbReference type="GO" id="GO:0004222">
    <property type="term" value="F:metalloendopeptidase activity"/>
    <property type="evidence" value="ECO:0007669"/>
    <property type="project" value="TreeGrafter"/>
</dbReference>
<dbReference type="InterPro" id="IPR050570">
    <property type="entry name" value="Cell_wall_metabolism_enzyme"/>
</dbReference>
<dbReference type="Proteomes" id="UP000823823">
    <property type="component" value="Unassembled WGS sequence"/>
</dbReference>
<gene>
    <name evidence="2" type="ORF">H9786_12120</name>
</gene>